<dbReference type="AlphaFoldDB" id="A0A9W8JNP7"/>
<proteinExistence type="predicted"/>
<comment type="caution">
    <text evidence="2">The sequence shown here is derived from an EMBL/GenBank/DDBJ whole genome shotgun (WGS) entry which is preliminary data.</text>
</comment>
<accession>A0A9W8JNP7</accession>
<evidence type="ECO:0000313" key="3">
    <source>
        <dbReference type="Proteomes" id="UP001148786"/>
    </source>
</evidence>
<keyword evidence="3" id="KW-1185">Reference proteome</keyword>
<organism evidence="2 3">
    <name type="scientific">Agrocybe chaxingu</name>
    <dbReference type="NCBI Taxonomy" id="84603"/>
    <lineage>
        <taxon>Eukaryota</taxon>
        <taxon>Fungi</taxon>
        <taxon>Dikarya</taxon>
        <taxon>Basidiomycota</taxon>
        <taxon>Agaricomycotina</taxon>
        <taxon>Agaricomycetes</taxon>
        <taxon>Agaricomycetidae</taxon>
        <taxon>Agaricales</taxon>
        <taxon>Agaricineae</taxon>
        <taxon>Strophariaceae</taxon>
        <taxon>Agrocybe</taxon>
    </lineage>
</organism>
<name>A0A9W8JNP7_9AGAR</name>
<dbReference type="OrthoDB" id="3162439at2759"/>
<feature type="region of interest" description="Disordered" evidence="1">
    <location>
        <begin position="40"/>
        <end position="87"/>
    </location>
</feature>
<sequence>MVHECFKCNTGIMFNSDALRDIGLDPSTLYPYVAPRPPPLPVTKQHKIQHRPSKPIPIRPHKLLTKNNNKKSQEMPKFLQAQRPPLLGSEEEVMDKDRLEAVDSIAESLFHVVVDTNLDVKFH</sequence>
<gene>
    <name evidence="2" type="ORF">NLJ89_g12215</name>
</gene>
<dbReference type="EMBL" id="JANKHO010003726">
    <property type="protein sequence ID" value="KAJ3481411.1"/>
    <property type="molecule type" value="Genomic_DNA"/>
</dbReference>
<protein>
    <submittedName>
        <fullName evidence="2">Uncharacterized protein</fullName>
    </submittedName>
</protein>
<dbReference type="Proteomes" id="UP001148786">
    <property type="component" value="Unassembled WGS sequence"/>
</dbReference>
<evidence type="ECO:0000313" key="2">
    <source>
        <dbReference type="EMBL" id="KAJ3481411.1"/>
    </source>
</evidence>
<evidence type="ECO:0000256" key="1">
    <source>
        <dbReference type="SAM" id="MobiDB-lite"/>
    </source>
</evidence>
<reference evidence="2" key="1">
    <citation type="submission" date="2022-07" db="EMBL/GenBank/DDBJ databases">
        <title>Genome Sequence of Agrocybe chaxingu.</title>
        <authorList>
            <person name="Buettner E."/>
        </authorList>
    </citation>
    <scope>NUCLEOTIDE SEQUENCE</scope>
    <source>
        <strain evidence="2">MP-N11</strain>
    </source>
</reference>
<feature type="compositionally biased region" description="Basic residues" evidence="1">
    <location>
        <begin position="44"/>
        <end position="64"/>
    </location>
</feature>